<dbReference type="InterPro" id="IPR020841">
    <property type="entry name" value="PKS_Beta-ketoAc_synthase_dom"/>
</dbReference>
<keyword evidence="4" id="KW-0511">Multifunctional enzyme</keyword>
<evidence type="ECO:0000259" key="8">
    <source>
        <dbReference type="PROSITE" id="PS52004"/>
    </source>
</evidence>
<evidence type="ECO:0000256" key="6">
    <source>
        <dbReference type="PROSITE-ProRule" id="PRU01363"/>
    </source>
</evidence>
<sequence length="1768" mass="194443">MATTSQATRPTLSLRWACYEPFLLGGSVIFFGFTGPSITFDTACSSSAVAIDAACKAIRHGDCSSAIAGGTSVFTSPHLYQNLAAASFLSPTGATKPFDADADGYCRGEGVGLVILKSLSQAFKDGDHILGVILSTCVRQNSNEVPITIPHVPSHIALYHKALSSARVTSDDISYLEAHGTGTLIGDPQEFEGIHKVFAGRDRFRPLYFASVKGNIGHTEGASGVAGLIKTLLMIQKRAIPRQASHSRLNPKVNLIPSQLQIPTVTIPWDADPLIAFVSNHGAAGSIAAIVVREPFRQNRDLRERKHQSTYPLVVSGNSEISLRANCSIIRQHISKLKLNASILADLTFSLSGTQNRNLPYVLSAAVSSISELDQQLLNISSIPNHHSKPSYLAPAPKPVVLAFGGQHKRFIGLCESVYNRCTLLRTHLDECDQILKSFGHAGIYPHIFYTTPIDDIVLLQTMQFAIQYACAQSWIDCGLKVDCIVGHSLGELVALSMSGTLSLPHGLKLVHDRADLMNKRWGSEIGTMIAIRADRQHALKIISSVRSALPQSMLEIACYNGSRSHVLVGSKAEVDLAIQSISTSRDVKYKILDVSRGFHSRFCEPFLDDLERIAEELVYNSPKIRIQRCLNAENSTAVTPVSISQHTRLPVYFENAIKQIEKRFGACTWIEAGSDSSVTTLVQRALFPSQALHSFFPVDLSQNNGLDKMAETVATLGRHGHHVRFWPFHRLQHKEYRMLNLPPYQFEKVSHWLDFNLAEHQPWPNPETLPSPPEAATKPVFLTFSGFHHERSMEATFAIDLQSEELQTIIKGHSLLLKPVCPAPLYVDIVLLAVRELTGILKLQCIPGERIEKLEMLSPLGISQSMSLQLLFTRVHADGLTWEFSFQSRLSGFRATSRATTHASGFVSLTPLDSKISPVGLDSFGRLLRFGMNRTTGLQVEANLIQGSLIYHLFSRVVNYDEFYKGVRKLTVSEDSISSQVFLPETQPAAVQKSLFQTIAVDNFLQVPGFYFNCLNCPSDMAYICTQIDHMQLSSNFRASGTSWDIISIVNSTSGQHCSADVFATEKSTGQPVFGAMGVRFSKVRIASLASSLALLEIKSKTGAFRASCNQVLDHSRPLQDGHTEELAQYDLKAAVLPLDAGADSSCSTAQLTSDSASTEVTPTLTVSPRASSNNIGENDLGTKLREILVGLTDVPAREISEEYPLSKLGIDSLLSMEIVSEIVTKLDVSIPRECLGSLPTFASLQDYVRVRLAPIIQNAQEPEHKTSPSLPKHNPIVPPVIDTQSQNPVAHSDVGSRVANLLRDYLHCSDSEISNLTSLESLELDSLMCMELRSDIEEIFGTTVDLAPLMQAKSFAGLVSIIEKSISPRSWAPKSSTILASYSPSKTSPLYRGCDFSLASANLKTVSSEFENLALEYGFSGFYDRVYEKNSQLVLSYTIEAFADLGVCLETLNSGDDIPSLTVDPKHQHLREVLYEIIKHEGIADHDGRSYVRTSLPISPIPSSVLFEQIVTEFPQHAKEHILLNLCGSDLGSLMTGTKDPLVLLFGSTANRAILEEVYSTSPMYLIMSQLLTRFLELTLDAVTPNSRNVFHIIEIGAGTGSTTRWVVDRLLQLGIPIEYTFTDVSGSLVSAGKRKFSKYKCMKYATINIEKEPPAQYAGQFDIVLATNCIHATRALGDSLKNIYKLLRPNGLVSLVEFTSRIFWFDLVFGLLEGWWRFDDGRSYVLASAEHWERCMRGAGFTDITWTGGSSRESEVVRVIAGCKR</sequence>
<dbReference type="Pfam" id="PF00698">
    <property type="entry name" value="Acyl_transf_1"/>
    <property type="match status" value="1"/>
</dbReference>
<feature type="active site" description="Proton donor; for dehydratase activity" evidence="6">
    <location>
        <position position="1003"/>
    </location>
</feature>
<name>A0A7C8IK49_9PEZI</name>
<dbReference type="Gene3D" id="3.40.50.150">
    <property type="entry name" value="Vaccinia Virus protein VP39"/>
    <property type="match status" value="1"/>
</dbReference>
<feature type="region of interest" description="N-terminal hotdog fold" evidence="6">
    <location>
        <begin position="779"/>
        <end position="915"/>
    </location>
</feature>
<dbReference type="Gene3D" id="3.40.366.10">
    <property type="entry name" value="Malonyl-Coenzyme A Acyl Carrier Protein, domain 2"/>
    <property type="match status" value="1"/>
</dbReference>
<dbReference type="InterPro" id="IPR042104">
    <property type="entry name" value="PKS_dehydratase_sf"/>
</dbReference>
<dbReference type="Gene3D" id="3.10.129.110">
    <property type="entry name" value="Polyketide synthase dehydratase"/>
    <property type="match status" value="1"/>
</dbReference>
<evidence type="ECO:0000313" key="10">
    <source>
        <dbReference type="EMBL" id="KAF2963063.1"/>
    </source>
</evidence>
<dbReference type="PANTHER" id="PTHR45681:SF6">
    <property type="entry name" value="POLYKETIDE SYNTHASE 37"/>
    <property type="match status" value="1"/>
</dbReference>
<dbReference type="Pfam" id="PF02801">
    <property type="entry name" value="Ketoacyl-synt_C"/>
    <property type="match status" value="1"/>
</dbReference>
<dbReference type="InterPro" id="IPR050444">
    <property type="entry name" value="Polyketide_Synthase"/>
</dbReference>
<dbReference type="InterPro" id="IPR014030">
    <property type="entry name" value="Ketoacyl_synth_N"/>
</dbReference>
<evidence type="ECO:0000313" key="11">
    <source>
        <dbReference type="Proteomes" id="UP000481858"/>
    </source>
</evidence>
<dbReference type="SMART" id="SM00825">
    <property type="entry name" value="PKS_KS"/>
    <property type="match status" value="1"/>
</dbReference>
<feature type="region of interest" description="C-terminal hotdog fold" evidence="6">
    <location>
        <begin position="943"/>
        <end position="1091"/>
    </location>
</feature>
<dbReference type="SMART" id="SM00827">
    <property type="entry name" value="PKS_AT"/>
    <property type="match status" value="1"/>
</dbReference>
<dbReference type="InterPro" id="IPR009081">
    <property type="entry name" value="PP-bd_ACP"/>
</dbReference>
<evidence type="ECO:0000256" key="5">
    <source>
        <dbReference type="ARBA" id="ARBA00023315"/>
    </source>
</evidence>
<dbReference type="SUPFAM" id="SSF53901">
    <property type="entry name" value="Thiolase-like"/>
    <property type="match status" value="2"/>
</dbReference>
<dbReference type="InterPro" id="IPR029063">
    <property type="entry name" value="SAM-dependent_MTases_sf"/>
</dbReference>
<feature type="domain" description="PKS/mFAS DH" evidence="9">
    <location>
        <begin position="779"/>
        <end position="1091"/>
    </location>
</feature>
<dbReference type="InParanoid" id="A0A7C8IK49"/>
<dbReference type="Pfam" id="PF00109">
    <property type="entry name" value="ketoacyl-synt"/>
    <property type="match status" value="1"/>
</dbReference>
<organism evidence="10 11">
    <name type="scientific">Xylaria multiplex</name>
    <dbReference type="NCBI Taxonomy" id="323545"/>
    <lineage>
        <taxon>Eukaryota</taxon>
        <taxon>Fungi</taxon>
        <taxon>Dikarya</taxon>
        <taxon>Ascomycota</taxon>
        <taxon>Pezizomycotina</taxon>
        <taxon>Sordariomycetes</taxon>
        <taxon>Xylariomycetidae</taxon>
        <taxon>Xylariales</taxon>
        <taxon>Xylariaceae</taxon>
        <taxon>Xylaria</taxon>
    </lineage>
</organism>
<dbReference type="InterPro" id="IPR018201">
    <property type="entry name" value="Ketoacyl_synth_AS"/>
</dbReference>
<dbReference type="PROSITE" id="PS52004">
    <property type="entry name" value="KS3_2"/>
    <property type="match status" value="1"/>
</dbReference>
<dbReference type="Pfam" id="PF08242">
    <property type="entry name" value="Methyltransf_12"/>
    <property type="match status" value="1"/>
</dbReference>
<dbReference type="PROSITE" id="PS00606">
    <property type="entry name" value="KS3_1"/>
    <property type="match status" value="1"/>
</dbReference>
<evidence type="ECO:0000256" key="3">
    <source>
        <dbReference type="ARBA" id="ARBA00022679"/>
    </source>
</evidence>
<dbReference type="PROSITE" id="PS52019">
    <property type="entry name" value="PKS_MFAS_DH"/>
    <property type="match status" value="1"/>
</dbReference>
<evidence type="ECO:0000256" key="1">
    <source>
        <dbReference type="ARBA" id="ARBA00022450"/>
    </source>
</evidence>
<dbReference type="SUPFAM" id="SSF53335">
    <property type="entry name" value="S-adenosyl-L-methionine-dependent methyltransferases"/>
    <property type="match status" value="1"/>
</dbReference>
<dbReference type="Proteomes" id="UP000481858">
    <property type="component" value="Unassembled WGS sequence"/>
</dbReference>
<dbReference type="PROSITE" id="PS50075">
    <property type="entry name" value="CARRIER"/>
    <property type="match status" value="2"/>
</dbReference>
<keyword evidence="5" id="KW-0012">Acyltransferase</keyword>
<dbReference type="SUPFAM" id="SSF55048">
    <property type="entry name" value="Probable ACP-binding domain of malonyl-CoA ACP transacylase"/>
    <property type="match status" value="1"/>
</dbReference>
<keyword evidence="3" id="KW-0808">Transferase</keyword>
<dbReference type="OrthoDB" id="329835at2759"/>
<comment type="caution">
    <text evidence="10">The sequence shown here is derived from an EMBL/GenBank/DDBJ whole genome shotgun (WGS) entry which is preliminary data.</text>
</comment>
<accession>A0A7C8IK49</accession>
<evidence type="ECO:0008006" key="12">
    <source>
        <dbReference type="Google" id="ProtNLM"/>
    </source>
</evidence>
<dbReference type="CDD" id="cd02440">
    <property type="entry name" value="AdoMet_MTases"/>
    <property type="match status" value="1"/>
</dbReference>
<dbReference type="InterPro" id="IPR016035">
    <property type="entry name" value="Acyl_Trfase/lysoPLipase"/>
</dbReference>
<dbReference type="CDD" id="cd00833">
    <property type="entry name" value="PKS"/>
    <property type="match status" value="1"/>
</dbReference>
<dbReference type="InterPro" id="IPR014043">
    <property type="entry name" value="Acyl_transferase_dom"/>
</dbReference>
<dbReference type="InterPro" id="IPR014031">
    <property type="entry name" value="Ketoacyl_synth_C"/>
</dbReference>
<keyword evidence="11" id="KW-1185">Reference proteome</keyword>
<dbReference type="InterPro" id="IPR049900">
    <property type="entry name" value="PKS_mFAS_DH"/>
</dbReference>
<keyword evidence="1" id="KW-0596">Phosphopantetheine</keyword>
<reference evidence="10 11" key="1">
    <citation type="submission" date="2019-12" db="EMBL/GenBank/DDBJ databases">
        <title>Draft genome sequence of the ascomycete Xylaria multiplex DSM 110363.</title>
        <authorList>
            <person name="Buettner E."/>
            <person name="Kellner H."/>
        </authorList>
    </citation>
    <scope>NUCLEOTIDE SEQUENCE [LARGE SCALE GENOMIC DNA]</scope>
    <source>
        <strain evidence="10 11">DSM 110363</strain>
    </source>
</reference>
<dbReference type="InterPro" id="IPR001227">
    <property type="entry name" value="Ac_transferase_dom_sf"/>
</dbReference>
<proteinExistence type="predicted"/>
<evidence type="ECO:0000259" key="7">
    <source>
        <dbReference type="PROSITE" id="PS50075"/>
    </source>
</evidence>
<dbReference type="InterPro" id="IPR016036">
    <property type="entry name" value="Malonyl_transacylase_ACP-bd"/>
</dbReference>
<keyword evidence="2" id="KW-0597">Phosphoprotein</keyword>
<gene>
    <name evidence="10" type="ORF">GQX73_g10517</name>
</gene>
<feature type="domain" description="Carrier" evidence="7">
    <location>
        <begin position="1177"/>
        <end position="1254"/>
    </location>
</feature>
<evidence type="ECO:0000259" key="9">
    <source>
        <dbReference type="PROSITE" id="PS52019"/>
    </source>
</evidence>
<dbReference type="GO" id="GO:0006633">
    <property type="term" value="P:fatty acid biosynthetic process"/>
    <property type="evidence" value="ECO:0007669"/>
    <property type="project" value="InterPro"/>
</dbReference>
<dbReference type="InterPro" id="IPR041068">
    <property type="entry name" value="HTH_51"/>
</dbReference>
<evidence type="ECO:0000256" key="2">
    <source>
        <dbReference type="ARBA" id="ARBA00022553"/>
    </source>
</evidence>
<dbReference type="GO" id="GO:0004315">
    <property type="term" value="F:3-oxoacyl-[acyl-carrier-protein] synthase activity"/>
    <property type="evidence" value="ECO:0007669"/>
    <property type="project" value="InterPro"/>
</dbReference>
<dbReference type="InterPro" id="IPR013217">
    <property type="entry name" value="Methyltransf_12"/>
</dbReference>
<dbReference type="PROSITE" id="PS00012">
    <property type="entry name" value="PHOSPHOPANTETHEINE"/>
    <property type="match status" value="1"/>
</dbReference>
<dbReference type="InterPro" id="IPR016039">
    <property type="entry name" value="Thiolase-like"/>
</dbReference>
<dbReference type="Gene3D" id="3.30.70.3290">
    <property type="match status" value="1"/>
</dbReference>
<evidence type="ECO:0000256" key="4">
    <source>
        <dbReference type="ARBA" id="ARBA00023268"/>
    </source>
</evidence>
<protein>
    <recommendedName>
        <fullName evidence="12">Carrier domain-containing protein</fullName>
    </recommendedName>
</protein>
<dbReference type="InterPro" id="IPR006162">
    <property type="entry name" value="Ppantetheine_attach_site"/>
</dbReference>
<feature type="domain" description="Carrier" evidence="7">
    <location>
        <begin position="1294"/>
        <end position="1368"/>
    </location>
</feature>
<dbReference type="Gene3D" id="3.40.47.10">
    <property type="match status" value="1"/>
</dbReference>
<dbReference type="Pfam" id="PF00550">
    <property type="entry name" value="PP-binding"/>
    <property type="match status" value="2"/>
</dbReference>
<dbReference type="InterPro" id="IPR036736">
    <property type="entry name" value="ACP-like_sf"/>
</dbReference>
<dbReference type="EMBL" id="WUBL01000236">
    <property type="protein sequence ID" value="KAF2963063.1"/>
    <property type="molecule type" value="Genomic_DNA"/>
</dbReference>
<dbReference type="Gene3D" id="1.10.1200.10">
    <property type="entry name" value="ACP-like"/>
    <property type="match status" value="2"/>
</dbReference>
<feature type="active site" description="Proton acceptor; for dehydratase activity" evidence="6">
    <location>
        <position position="814"/>
    </location>
</feature>
<dbReference type="SUPFAM" id="SSF47336">
    <property type="entry name" value="ACP-like"/>
    <property type="match status" value="2"/>
</dbReference>
<feature type="domain" description="Ketosynthase family 3 (KS3)" evidence="8">
    <location>
        <begin position="1"/>
        <end position="294"/>
    </location>
</feature>
<dbReference type="Pfam" id="PF18558">
    <property type="entry name" value="HTH_51"/>
    <property type="match status" value="1"/>
</dbReference>
<dbReference type="SUPFAM" id="SSF52151">
    <property type="entry name" value="FabD/lysophospholipase-like"/>
    <property type="match status" value="1"/>
</dbReference>
<dbReference type="PANTHER" id="PTHR45681">
    <property type="entry name" value="POLYKETIDE SYNTHASE 44-RELATED"/>
    <property type="match status" value="1"/>
</dbReference>